<organism evidence="2">
    <name type="scientific">Tanacetum cinerariifolium</name>
    <name type="common">Dalmatian daisy</name>
    <name type="synonym">Chrysanthemum cinerariifolium</name>
    <dbReference type="NCBI Taxonomy" id="118510"/>
    <lineage>
        <taxon>Eukaryota</taxon>
        <taxon>Viridiplantae</taxon>
        <taxon>Streptophyta</taxon>
        <taxon>Embryophyta</taxon>
        <taxon>Tracheophyta</taxon>
        <taxon>Spermatophyta</taxon>
        <taxon>Magnoliopsida</taxon>
        <taxon>eudicotyledons</taxon>
        <taxon>Gunneridae</taxon>
        <taxon>Pentapetalae</taxon>
        <taxon>asterids</taxon>
        <taxon>campanulids</taxon>
        <taxon>Asterales</taxon>
        <taxon>Asteraceae</taxon>
        <taxon>Asteroideae</taxon>
        <taxon>Anthemideae</taxon>
        <taxon>Anthemidinae</taxon>
        <taxon>Tanacetum</taxon>
    </lineage>
</organism>
<evidence type="ECO:0000313" key="2">
    <source>
        <dbReference type="EMBL" id="GEU73303.1"/>
    </source>
</evidence>
<protein>
    <recommendedName>
        <fullName evidence="3">Reverse transcriptase domain-containing protein</fullName>
    </recommendedName>
</protein>
<feature type="compositionally biased region" description="Basic and acidic residues" evidence="1">
    <location>
        <begin position="1"/>
        <end position="13"/>
    </location>
</feature>
<dbReference type="EMBL" id="BKCJ010006661">
    <property type="protein sequence ID" value="GEU73303.1"/>
    <property type="molecule type" value="Genomic_DNA"/>
</dbReference>
<dbReference type="AlphaFoldDB" id="A0A6L2MH57"/>
<gene>
    <name evidence="2" type="ORF">Tci_045281</name>
</gene>
<dbReference type="InterPro" id="IPR043128">
    <property type="entry name" value="Rev_trsase/Diguanyl_cyclase"/>
</dbReference>
<feature type="compositionally biased region" description="Basic and acidic residues" evidence="1">
    <location>
        <begin position="303"/>
        <end position="318"/>
    </location>
</feature>
<evidence type="ECO:0000256" key="1">
    <source>
        <dbReference type="SAM" id="MobiDB-lite"/>
    </source>
</evidence>
<feature type="region of interest" description="Disordered" evidence="1">
    <location>
        <begin position="484"/>
        <end position="519"/>
    </location>
</feature>
<reference evidence="2" key="1">
    <citation type="journal article" date="2019" name="Sci. Rep.">
        <title>Draft genome of Tanacetum cinerariifolium, the natural source of mosquito coil.</title>
        <authorList>
            <person name="Yamashiro T."/>
            <person name="Shiraishi A."/>
            <person name="Satake H."/>
            <person name="Nakayama K."/>
        </authorList>
    </citation>
    <scope>NUCLEOTIDE SEQUENCE</scope>
</reference>
<comment type="caution">
    <text evidence="2">The sequence shown here is derived from an EMBL/GenBank/DDBJ whole genome shotgun (WGS) entry which is preliminary data.</text>
</comment>
<dbReference type="CDD" id="cd01647">
    <property type="entry name" value="RT_LTR"/>
    <property type="match status" value="1"/>
</dbReference>
<feature type="region of interest" description="Disordered" evidence="1">
    <location>
        <begin position="1"/>
        <end position="41"/>
    </location>
</feature>
<dbReference type="InterPro" id="IPR053134">
    <property type="entry name" value="RNA-dir_DNA_polymerase"/>
</dbReference>
<feature type="compositionally biased region" description="Basic residues" evidence="1">
    <location>
        <begin position="14"/>
        <end position="25"/>
    </location>
</feature>
<name>A0A6L2MH57_TANCI</name>
<dbReference type="InterPro" id="IPR043502">
    <property type="entry name" value="DNA/RNA_pol_sf"/>
</dbReference>
<accession>A0A6L2MH57</accession>
<dbReference type="PANTHER" id="PTHR24559:SF444">
    <property type="entry name" value="REVERSE TRANSCRIPTASE DOMAIN-CONTAINING PROTEIN"/>
    <property type="match status" value="1"/>
</dbReference>
<evidence type="ECO:0008006" key="3">
    <source>
        <dbReference type="Google" id="ProtNLM"/>
    </source>
</evidence>
<dbReference type="Gene3D" id="3.10.10.10">
    <property type="entry name" value="HIV Type 1 Reverse Transcriptase, subunit A, domain 1"/>
    <property type="match status" value="1"/>
</dbReference>
<feature type="region of interest" description="Disordered" evidence="1">
    <location>
        <begin position="292"/>
        <end position="318"/>
    </location>
</feature>
<dbReference type="Gene3D" id="3.30.70.270">
    <property type="match status" value="1"/>
</dbReference>
<sequence length="519" mass="60522">MLEDQSMTKEKLRKERSKSRRKRSRHQEESSNSEYEEGSEDAYEDLNLPYKRPKPAPFTQRITCFKYHRRAKLPRNTRVYEGNKDLEDHLGIFSVVAKQKEWLMPIWCKMFRQTLGGATQNWFDDLDPKSVDSFEELSHKFLEEFYNKKDMLTTRLKFMEYNQIRMAKDDEEKTGFHTEEGVYYFIHMQKELKNFAATLQRMMEKVLADQRGRNMEIHLEDIEIKRKSKKNLIRDVKETPRKLRRVNIKIDPTMSLFGVKEVKFLRHMVTVEGLRADPERIQAIILSPTPKKQVANISHSQRRRDSDVMSTTKDGDNKFYTTDRKEGIQIHVSYVSRPLQGMEICYTTTEKRVQALIHTTRYLRTIFRKHKVKVIPRKEAEGLVMKKFFGQGEQVEGTPDTKEEGTFTLNKKLQAKSTPTPRAWRLYVGKETIEEGSGLEIILVSLEEKMHSYAIRVKFHASNHVMDYEALLAGLAAYTNQGIKTRPSVEDTSSSKKGKAAGTAPRAEPNYNREASGSN</sequence>
<dbReference type="SUPFAM" id="SSF56672">
    <property type="entry name" value="DNA/RNA polymerases"/>
    <property type="match status" value="1"/>
</dbReference>
<dbReference type="PANTHER" id="PTHR24559">
    <property type="entry name" value="TRANSPOSON TY3-I GAG-POL POLYPROTEIN"/>
    <property type="match status" value="1"/>
</dbReference>
<proteinExistence type="predicted"/>